<evidence type="ECO:0000313" key="3">
    <source>
        <dbReference type="Proteomes" id="UP000026961"/>
    </source>
</evidence>
<dbReference type="EnsemblPlants" id="OGLUM03G23570.1">
    <property type="protein sequence ID" value="OGLUM03G23570.1"/>
    <property type="gene ID" value="OGLUM03G23570"/>
</dbReference>
<evidence type="ECO:0000313" key="2">
    <source>
        <dbReference type="EnsemblPlants" id="OGLUM03G23570.2"/>
    </source>
</evidence>
<dbReference type="Gramene" id="OGLUM03G23570.1">
    <property type="protein sequence ID" value="OGLUM03G23570.1"/>
    <property type="gene ID" value="OGLUM03G23570"/>
</dbReference>
<dbReference type="Proteomes" id="UP000026961">
    <property type="component" value="Chromosome 3"/>
</dbReference>
<reference evidence="2" key="1">
    <citation type="submission" date="2015-04" db="UniProtKB">
        <authorList>
            <consortium name="EnsemblPlants"/>
        </authorList>
    </citation>
    <scope>IDENTIFICATION</scope>
</reference>
<evidence type="ECO:0000256" key="1">
    <source>
        <dbReference type="SAM" id="MobiDB-lite"/>
    </source>
</evidence>
<proteinExistence type="predicted"/>
<name>A0A0D9Z9F1_9ORYZ</name>
<feature type="region of interest" description="Disordered" evidence="1">
    <location>
        <begin position="41"/>
        <end position="62"/>
    </location>
</feature>
<accession>A0A0D9Z9F1</accession>
<reference evidence="2" key="2">
    <citation type="submission" date="2018-05" db="EMBL/GenBank/DDBJ databases">
        <title>OgluRS3 (Oryza glumaepatula Reference Sequence Version 3).</title>
        <authorList>
            <person name="Zhang J."/>
            <person name="Kudrna D."/>
            <person name="Lee S."/>
            <person name="Talag J."/>
            <person name="Welchert J."/>
            <person name="Wing R.A."/>
        </authorList>
    </citation>
    <scope>NUCLEOTIDE SEQUENCE [LARGE SCALE GENOMIC DNA]</scope>
</reference>
<dbReference type="EnsemblPlants" id="OGLUM03G23570.2">
    <property type="protein sequence ID" value="OGLUM03G23570.2"/>
    <property type="gene ID" value="OGLUM03G23570"/>
</dbReference>
<organism evidence="2">
    <name type="scientific">Oryza glumipatula</name>
    <dbReference type="NCBI Taxonomy" id="40148"/>
    <lineage>
        <taxon>Eukaryota</taxon>
        <taxon>Viridiplantae</taxon>
        <taxon>Streptophyta</taxon>
        <taxon>Embryophyta</taxon>
        <taxon>Tracheophyta</taxon>
        <taxon>Spermatophyta</taxon>
        <taxon>Magnoliopsida</taxon>
        <taxon>Liliopsida</taxon>
        <taxon>Poales</taxon>
        <taxon>Poaceae</taxon>
        <taxon>BOP clade</taxon>
        <taxon>Oryzoideae</taxon>
        <taxon>Oryzeae</taxon>
        <taxon>Oryzinae</taxon>
        <taxon>Oryza</taxon>
    </lineage>
</organism>
<dbReference type="AlphaFoldDB" id="A0A0D9Z9F1"/>
<sequence>MKETALPHHPQTTSRTGKKFRRKTNCFLFFAKKLPPLLLRTRPPQRTSRAWSVGAAAARAPA</sequence>
<protein>
    <submittedName>
        <fullName evidence="2">Uncharacterized protein</fullName>
    </submittedName>
</protein>
<keyword evidence="3" id="KW-1185">Reference proteome</keyword>
<dbReference type="HOGENOM" id="CLU_2907764_0_0_1"/>
<dbReference type="Gramene" id="OGLUM03G23570.2">
    <property type="protein sequence ID" value="OGLUM03G23570.2"/>
    <property type="gene ID" value="OGLUM03G23570"/>
</dbReference>